<organism evidence="1 2">
    <name type="scientific">Butyrivibrio fibrisolvens DSM 3071</name>
    <dbReference type="NCBI Taxonomy" id="1121131"/>
    <lineage>
        <taxon>Bacteria</taxon>
        <taxon>Bacillati</taxon>
        <taxon>Bacillota</taxon>
        <taxon>Clostridia</taxon>
        <taxon>Lachnospirales</taxon>
        <taxon>Lachnospiraceae</taxon>
        <taxon>Butyrivibrio</taxon>
    </lineage>
</organism>
<keyword evidence="2" id="KW-1185">Reference proteome</keyword>
<protein>
    <submittedName>
        <fullName evidence="1">Uncharacterized protein</fullName>
    </submittedName>
</protein>
<dbReference type="EMBL" id="FQXK01000009">
    <property type="protein sequence ID" value="SHH93056.1"/>
    <property type="molecule type" value="Genomic_DNA"/>
</dbReference>
<evidence type="ECO:0000313" key="2">
    <source>
        <dbReference type="Proteomes" id="UP000184278"/>
    </source>
</evidence>
<evidence type="ECO:0000313" key="1">
    <source>
        <dbReference type="EMBL" id="SHH93056.1"/>
    </source>
</evidence>
<accession>A0A1M5WZE2</accession>
<dbReference type="GeneID" id="89510414"/>
<dbReference type="AlphaFoldDB" id="A0A1M5WZE2"/>
<proteinExistence type="predicted"/>
<reference evidence="2" key="1">
    <citation type="submission" date="2016-11" db="EMBL/GenBank/DDBJ databases">
        <authorList>
            <person name="Varghese N."/>
            <person name="Submissions S."/>
        </authorList>
    </citation>
    <scope>NUCLEOTIDE SEQUENCE [LARGE SCALE GENOMIC DNA]</scope>
    <source>
        <strain evidence="2">DSM 3071</strain>
    </source>
</reference>
<dbReference type="STRING" id="1121131.SAMN02745229_01205"/>
<dbReference type="Proteomes" id="UP000184278">
    <property type="component" value="Unassembled WGS sequence"/>
</dbReference>
<gene>
    <name evidence="1" type="ORF">SAMN02745229_01205</name>
</gene>
<dbReference type="RefSeq" id="WP_073386289.1">
    <property type="nucleotide sequence ID" value="NZ_FQXK01000009.1"/>
</dbReference>
<sequence>MRILKDNLAKTMKSFIKFKDGRWCMKPTKVDEAIDAIINTYEGEGCVGIITDDFGQVFFVIYAADINRLRKVQEYYIGVTIPHSKVDTGKKNIKEKEVVDMSDVNKPIKGDNFVILKNIGQISAPEKGWKKELNLVQWHGKEAKYDIRDWAPDYSRCGKGGAFTEEELKSLYTILKGLFESEDTDNSNVVIEKCALEDLYKKWDEISIHAPEAIRTYLKSSRVDSLPGDRAIVSLKKGFYDQLAKEENRKILTAFISNIVEKPVHVELVESSLL</sequence>
<name>A0A1M5WZE2_BUTFI</name>
<dbReference type="Gene3D" id="2.30.31.70">
    <property type="match status" value="1"/>
</dbReference>